<sequence>MTSLISKPKTQTHNQQSTVVLTSTILLTDDCNTASNENPNSSGPTLHIQPHLKAVALDGNPSITAQVDARIRDATTWDGVTPPVDGYFGRRTQMDQSGMQTRITQNSSTIQADASDRSTVQPIPSQDVVLKNYNRFFAMPTVGKVDYYGNMPRPKTIYQGY</sequence>
<dbReference type="Proteomes" id="UP000594638">
    <property type="component" value="Unassembled WGS sequence"/>
</dbReference>
<dbReference type="Gramene" id="OE9A083698T1">
    <property type="protein sequence ID" value="OE9A083698C1"/>
    <property type="gene ID" value="OE9A083698"/>
</dbReference>
<accession>A0A8S0TSC2</accession>
<comment type="caution">
    <text evidence="1">The sequence shown here is derived from an EMBL/GenBank/DDBJ whole genome shotgun (WGS) entry which is preliminary data.</text>
</comment>
<evidence type="ECO:0000313" key="1">
    <source>
        <dbReference type="EMBL" id="CAA3007861.1"/>
    </source>
</evidence>
<protein>
    <submittedName>
        <fullName evidence="1">Uncharacterized protein</fullName>
    </submittedName>
</protein>
<dbReference type="AlphaFoldDB" id="A0A8S0TSC2"/>
<gene>
    <name evidence="1" type="ORF">OLEA9_A083698</name>
</gene>
<keyword evidence="2" id="KW-1185">Reference proteome</keyword>
<organism evidence="1 2">
    <name type="scientific">Olea europaea subsp. europaea</name>
    <dbReference type="NCBI Taxonomy" id="158383"/>
    <lineage>
        <taxon>Eukaryota</taxon>
        <taxon>Viridiplantae</taxon>
        <taxon>Streptophyta</taxon>
        <taxon>Embryophyta</taxon>
        <taxon>Tracheophyta</taxon>
        <taxon>Spermatophyta</taxon>
        <taxon>Magnoliopsida</taxon>
        <taxon>eudicotyledons</taxon>
        <taxon>Gunneridae</taxon>
        <taxon>Pentapetalae</taxon>
        <taxon>asterids</taxon>
        <taxon>lamiids</taxon>
        <taxon>Lamiales</taxon>
        <taxon>Oleaceae</taxon>
        <taxon>Oleeae</taxon>
        <taxon>Olea</taxon>
    </lineage>
</organism>
<reference evidence="1 2" key="1">
    <citation type="submission" date="2019-12" db="EMBL/GenBank/DDBJ databases">
        <authorList>
            <person name="Alioto T."/>
            <person name="Alioto T."/>
            <person name="Gomez Garrido J."/>
        </authorList>
    </citation>
    <scope>NUCLEOTIDE SEQUENCE [LARGE SCALE GENOMIC DNA]</scope>
</reference>
<evidence type="ECO:0000313" key="2">
    <source>
        <dbReference type="Proteomes" id="UP000594638"/>
    </source>
</evidence>
<proteinExistence type="predicted"/>
<name>A0A8S0TSC2_OLEEU</name>
<dbReference type="EMBL" id="CACTIH010007286">
    <property type="protein sequence ID" value="CAA3007861.1"/>
    <property type="molecule type" value="Genomic_DNA"/>
</dbReference>